<name>A0A2S0VP26_9ALTE</name>
<reference evidence="3 4" key="1">
    <citation type="submission" date="2018-01" db="EMBL/GenBank/DDBJ databases">
        <title>Genome sequence of a Cantenovulum-like bacteria.</title>
        <authorList>
            <person name="Tan W.R."/>
            <person name="Lau N.-S."/>
            <person name="Go F."/>
            <person name="Amirul A.-A.A."/>
        </authorList>
    </citation>
    <scope>NUCLEOTIDE SEQUENCE [LARGE SCALE GENOMIC DNA]</scope>
    <source>
        <strain evidence="3 4">CCB-QB4</strain>
    </source>
</reference>
<evidence type="ECO:0000313" key="4">
    <source>
        <dbReference type="Proteomes" id="UP000244441"/>
    </source>
</evidence>
<dbReference type="Proteomes" id="UP000244441">
    <property type="component" value="Chromosome"/>
</dbReference>
<evidence type="ECO:0000259" key="2">
    <source>
        <dbReference type="Pfam" id="PF18073"/>
    </source>
</evidence>
<feature type="domain" description="LapB rubredoxin metal binding" evidence="2">
    <location>
        <begin position="349"/>
        <end position="376"/>
    </location>
</feature>
<keyword evidence="4" id="KW-1185">Reference proteome</keyword>
<dbReference type="Pfam" id="PF18073">
    <property type="entry name" value="Zn_ribbon_LapB"/>
    <property type="match status" value="1"/>
</dbReference>
<organism evidence="3 4">
    <name type="scientific">Saccharobesus litoralis</name>
    <dbReference type="NCBI Taxonomy" id="2172099"/>
    <lineage>
        <taxon>Bacteria</taxon>
        <taxon>Pseudomonadati</taxon>
        <taxon>Pseudomonadota</taxon>
        <taxon>Gammaproteobacteria</taxon>
        <taxon>Alteromonadales</taxon>
        <taxon>Alteromonadaceae</taxon>
        <taxon>Saccharobesus</taxon>
    </lineage>
</organism>
<dbReference type="GO" id="GO:0046872">
    <property type="term" value="F:metal ion binding"/>
    <property type="evidence" value="ECO:0007669"/>
    <property type="project" value="UniProtKB-KW"/>
</dbReference>
<proteinExistence type="predicted"/>
<sequence length="383" mass="43445">MPELLFLLLPIAALYGYVIGRNSFKQAQLRQHEEINQNFLSGLNLFLNNQRDKAIEVLIENLEVNNETFTTHIALGKLFRAKGENDRAIKIHQFLAKQDALSPSQRKTSILQLAKDFIDSALYDRAEALLKPLVDDNDLDYEARTLLSRIYQTYRDWLPAYEIIKGLEPQEGDNLDNVRAYLLCELAEKQQGQEKQQSLLQALSYDSRCARAYLALIAFSLEGEQLDKAQKYAHDLVEQAVDFVSLVVPKLDDIFPCKTEQLKFLQRTEKLSTSSTAIADKIAKLQLENNNASAARKTLVNMLEGHATIRGFASLMDVNASQVDSEHARSMMKSLQSMVVKKIEQLPDFECDQCGYQGSFLFWQCPRCKNWGSVKPIKGLTGD</sequence>
<dbReference type="InterPro" id="IPR041166">
    <property type="entry name" value="Rubredoxin_2"/>
</dbReference>
<dbReference type="KEGG" id="cate:C2869_05640"/>
<dbReference type="InterPro" id="IPR011990">
    <property type="entry name" value="TPR-like_helical_dom_sf"/>
</dbReference>
<dbReference type="Gene3D" id="1.25.40.10">
    <property type="entry name" value="Tetratricopeptide repeat domain"/>
    <property type="match status" value="1"/>
</dbReference>
<evidence type="ECO:0000313" key="3">
    <source>
        <dbReference type="EMBL" id="AWB65954.1"/>
    </source>
</evidence>
<accession>A0A2S0VP26</accession>
<keyword evidence="1" id="KW-0479">Metal-binding</keyword>
<dbReference type="OrthoDB" id="507476at2"/>
<dbReference type="EMBL" id="CP026604">
    <property type="protein sequence ID" value="AWB65954.1"/>
    <property type="molecule type" value="Genomic_DNA"/>
</dbReference>
<evidence type="ECO:0000256" key="1">
    <source>
        <dbReference type="ARBA" id="ARBA00022723"/>
    </source>
</evidence>
<gene>
    <name evidence="3" type="ORF">C2869_05640</name>
</gene>
<dbReference type="AlphaFoldDB" id="A0A2S0VP26"/>
<dbReference type="RefSeq" id="WP_108602026.1">
    <property type="nucleotide sequence ID" value="NZ_CP026604.1"/>
</dbReference>
<dbReference type="SUPFAM" id="SSF48452">
    <property type="entry name" value="TPR-like"/>
    <property type="match status" value="1"/>
</dbReference>
<protein>
    <recommendedName>
        <fullName evidence="2">LapB rubredoxin metal binding domain-containing protein</fullName>
    </recommendedName>
</protein>